<dbReference type="Proteomes" id="UP000078397">
    <property type="component" value="Unassembled WGS sequence"/>
</dbReference>
<organism evidence="1 2">
    <name type="scientific">Pochonia chlamydosporia 170</name>
    <dbReference type="NCBI Taxonomy" id="1380566"/>
    <lineage>
        <taxon>Eukaryota</taxon>
        <taxon>Fungi</taxon>
        <taxon>Dikarya</taxon>
        <taxon>Ascomycota</taxon>
        <taxon>Pezizomycotina</taxon>
        <taxon>Sordariomycetes</taxon>
        <taxon>Hypocreomycetidae</taxon>
        <taxon>Hypocreales</taxon>
        <taxon>Clavicipitaceae</taxon>
        <taxon>Pochonia</taxon>
    </lineage>
</organism>
<dbReference type="AlphaFoldDB" id="A0A179FRS5"/>
<proteinExistence type="predicted"/>
<evidence type="ECO:0000313" key="1">
    <source>
        <dbReference type="EMBL" id="OAQ67831.1"/>
    </source>
</evidence>
<dbReference type="EMBL" id="LSBJ02000003">
    <property type="protein sequence ID" value="OAQ67831.1"/>
    <property type="molecule type" value="Genomic_DNA"/>
</dbReference>
<sequence length="157" mass="18177">MSRGITKTDLRYPRLQRLRTPNRLRHLTRDAHEDTPCLYHEFIFIPQTHSPHSLQTRVVGKVLNNNNGVHSDLPLNLTPVAVANDEETKFCGNCAFEPTVSFDPSQFPEKLEPSSMIINSPRMPQSRDGSTKQQFRCPKCYRRRNFRTKQSRIGRTV</sequence>
<reference evidence="1 2" key="1">
    <citation type="journal article" date="2016" name="PLoS Pathog.">
        <title>Biosynthesis of antibiotic leucinostatins in bio-control fungus Purpureocillium lilacinum and their inhibition on phytophthora revealed by genome mining.</title>
        <authorList>
            <person name="Wang G."/>
            <person name="Liu Z."/>
            <person name="Lin R."/>
            <person name="Li E."/>
            <person name="Mao Z."/>
            <person name="Ling J."/>
            <person name="Yang Y."/>
            <person name="Yin W.B."/>
            <person name="Xie B."/>
        </authorList>
    </citation>
    <scope>NUCLEOTIDE SEQUENCE [LARGE SCALE GENOMIC DNA]</scope>
    <source>
        <strain evidence="1">170</strain>
    </source>
</reference>
<dbReference type="GeneID" id="28847563"/>
<accession>A0A179FRS5</accession>
<name>A0A179FRS5_METCM</name>
<comment type="caution">
    <text evidence="1">The sequence shown here is derived from an EMBL/GenBank/DDBJ whole genome shotgun (WGS) entry which is preliminary data.</text>
</comment>
<protein>
    <submittedName>
        <fullName evidence="1">Uncharacterized protein</fullName>
    </submittedName>
</protein>
<evidence type="ECO:0000313" key="2">
    <source>
        <dbReference type="Proteomes" id="UP000078397"/>
    </source>
</evidence>
<dbReference type="KEGG" id="pchm:VFPPC_04171"/>
<gene>
    <name evidence="1" type="ORF">VFPPC_04171</name>
</gene>
<keyword evidence="2" id="KW-1185">Reference proteome</keyword>
<dbReference type="RefSeq" id="XP_018144681.1">
    <property type="nucleotide sequence ID" value="XM_018283569.1"/>
</dbReference>